<feature type="zinc finger region" description="C3H1-type" evidence="5">
    <location>
        <begin position="400"/>
        <end position="428"/>
    </location>
</feature>
<gene>
    <name evidence="8" type="ORF">RJ639_002574</name>
</gene>
<dbReference type="Pfam" id="PF00642">
    <property type="entry name" value="zf-CCCH"/>
    <property type="match status" value="5"/>
</dbReference>
<dbReference type="GO" id="GO:0003677">
    <property type="term" value="F:DNA binding"/>
    <property type="evidence" value="ECO:0007669"/>
    <property type="project" value="UniProtKB-KW"/>
</dbReference>
<evidence type="ECO:0000256" key="5">
    <source>
        <dbReference type="PROSITE-ProRule" id="PRU00723"/>
    </source>
</evidence>
<dbReference type="InterPro" id="IPR036855">
    <property type="entry name" value="Znf_CCCH_sf"/>
</dbReference>
<name>A0AA88XBV5_9ASTE</name>
<evidence type="ECO:0000256" key="4">
    <source>
        <dbReference type="ARBA" id="ARBA00023125"/>
    </source>
</evidence>
<dbReference type="Gene3D" id="2.30.30.1190">
    <property type="match status" value="1"/>
</dbReference>
<dbReference type="PANTHER" id="PTHR12506">
    <property type="entry name" value="PROTEIN PHOSPHATASE RELATED"/>
    <property type="match status" value="1"/>
</dbReference>
<accession>A0AA88XBV5</accession>
<evidence type="ECO:0000259" key="7">
    <source>
        <dbReference type="PROSITE" id="PS50103"/>
    </source>
</evidence>
<dbReference type="Proteomes" id="UP001188597">
    <property type="component" value="Unassembled WGS sequence"/>
</dbReference>
<protein>
    <recommendedName>
        <fullName evidence="7">C3H1-type domain-containing protein</fullName>
    </recommendedName>
</protein>
<evidence type="ECO:0000313" key="9">
    <source>
        <dbReference type="Proteomes" id="UP001188597"/>
    </source>
</evidence>
<feature type="zinc finger region" description="C3H1-type" evidence="5">
    <location>
        <begin position="218"/>
        <end position="246"/>
    </location>
</feature>
<evidence type="ECO:0000256" key="3">
    <source>
        <dbReference type="ARBA" id="ARBA00022833"/>
    </source>
</evidence>
<organism evidence="8 9">
    <name type="scientific">Escallonia herrerae</name>
    <dbReference type="NCBI Taxonomy" id="1293975"/>
    <lineage>
        <taxon>Eukaryota</taxon>
        <taxon>Viridiplantae</taxon>
        <taxon>Streptophyta</taxon>
        <taxon>Embryophyta</taxon>
        <taxon>Tracheophyta</taxon>
        <taxon>Spermatophyta</taxon>
        <taxon>Magnoliopsida</taxon>
        <taxon>eudicotyledons</taxon>
        <taxon>Gunneridae</taxon>
        <taxon>Pentapetalae</taxon>
        <taxon>asterids</taxon>
        <taxon>campanulids</taxon>
        <taxon>Escalloniales</taxon>
        <taxon>Escalloniaceae</taxon>
        <taxon>Escallonia</taxon>
    </lineage>
</organism>
<dbReference type="GO" id="GO:0008270">
    <property type="term" value="F:zinc ion binding"/>
    <property type="evidence" value="ECO:0007669"/>
    <property type="project" value="UniProtKB-KW"/>
</dbReference>
<keyword evidence="9" id="KW-1185">Reference proteome</keyword>
<reference evidence="8" key="1">
    <citation type="submission" date="2022-12" db="EMBL/GenBank/DDBJ databases">
        <title>Draft genome assemblies for two species of Escallonia (Escalloniales).</title>
        <authorList>
            <person name="Chanderbali A."/>
            <person name="Dervinis C."/>
            <person name="Anghel I."/>
            <person name="Soltis D."/>
            <person name="Soltis P."/>
            <person name="Zapata F."/>
        </authorList>
    </citation>
    <scope>NUCLEOTIDE SEQUENCE</scope>
    <source>
        <strain evidence="8">UCBG64.0493</strain>
        <tissue evidence="8">Leaf</tissue>
    </source>
</reference>
<keyword evidence="4" id="KW-0238">DNA-binding</keyword>
<feature type="region of interest" description="Disordered" evidence="6">
    <location>
        <begin position="119"/>
        <end position="162"/>
    </location>
</feature>
<feature type="zinc finger region" description="C3H1-type" evidence="5">
    <location>
        <begin position="446"/>
        <end position="474"/>
    </location>
</feature>
<dbReference type="PROSITE" id="PS50103">
    <property type="entry name" value="ZF_C3H1"/>
    <property type="match status" value="5"/>
</dbReference>
<feature type="domain" description="C3H1-type" evidence="7">
    <location>
        <begin position="171"/>
        <end position="199"/>
    </location>
</feature>
<dbReference type="Gene3D" id="3.30.1370.210">
    <property type="match status" value="1"/>
</dbReference>
<sequence length="510" mass="56667">MEASEHHHQQQELRLGLGLGLGFQSSDPDPPFLTDEKLLQLISDELETLTLAEAANEEAQLQKSFGEELYHLALKQAVHEALENNSLDEELAPKQALSQEEPHHQALRQYIDEAIALRNRGESDEVEESGGEENRDGDEGKMGNREDKEEEEGYNGGLKDGGVRRYGYPLRPDAVDCSFYMRTGTCKFGSQCKFNHPMRRKNQAAREPVQRKEENFDRPGHTECKYYLTSGGCKFGKACRYNHGRGKTAVAPPVEFNFLGLPIRLGERECPYYMRNGSCKYGSNCRFNHPDPTAAVGGEPLSGYGNGKSLSLQGASQNTMSSWSLPRTLNETAPFVPTAYSPTHRIPPPNPEWNAYQGPVYPSESSLPTPPAFAMNILATDTNFYANHQPPPVFEEFPERPGQPECSYYMKTGDCKYRSACKFHHPISRVPKRSPHGLSDKGLPLRPDQNICTHYSRYGICKFGPSCKYDHPVDHSYAASSAGSEQDDPLCFGNSAADRVSMAASANGSL</sequence>
<keyword evidence="1 5" id="KW-0479">Metal-binding</keyword>
<feature type="domain" description="C3H1-type" evidence="7">
    <location>
        <begin position="400"/>
        <end position="428"/>
    </location>
</feature>
<feature type="domain" description="C3H1-type" evidence="7">
    <location>
        <begin position="264"/>
        <end position="292"/>
    </location>
</feature>
<dbReference type="PANTHER" id="PTHR12506:SF20">
    <property type="entry name" value="ZINC FINGER CCCH DOMAIN-CONTAINING PROTEIN 67"/>
    <property type="match status" value="1"/>
</dbReference>
<feature type="domain" description="C3H1-type" evidence="7">
    <location>
        <begin position="218"/>
        <end position="246"/>
    </location>
</feature>
<keyword evidence="2 5" id="KW-0863">Zinc-finger</keyword>
<keyword evidence="3 5" id="KW-0862">Zinc</keyword>
<feature type="compositionally biased region" description="Basic and acidic residues" evidence="6">
    <location>
        <begin position="132"/>
        <end position="147"/>
    </location>
</feature>
<dbReference type="EMBL" id="JAVXUP010000008">
    <property type="protein sequence ID" value="KAK3043331.1"/>
    <property type="molecule type" value="Genomic_DNA"/>
</dbReference>
<feature type="domain" description="C3H1-type" evidence="7">
    <location>
        <begin position="446"/>
        <end position="474"/>
    </location>
</feature>
<dbReference type="InterPro" id="IPR000571">
    <property type="entry name" value="Znf_CCCH"/>
</dbReference>
<dbReference type="SUPFAM" id="SSF90229">
    <property type="entry name" value="CCCH zinc finger"/>
    <property type="match status" value="5"/>
</dbReference>
<feature type="zinc finger region" description="C3H1-type" evidence="5">
    <location>
        <begin position="171"/>
        <end position="199"/>
    </location>
</feature>
<dbReference type="SMART" id="SM00356">
    <property type="entry name" value="ZnF_C3H1"/>
    <property type="match status" value="5"/>
</dbReference>
<evidence type="ECO:0000256" key="2">
    <source>
        <dbReference type="ARBA" id="ARBA00022771"/>
    </source>
</evidence>
<evidence type="ECO:0000256" key="1">
    <source>
        <dbReference type="ARBA" id="ARBA00022723"/>
    </source>
</evidence>
<feature type="zinc finger region" description="C3H1-type" evidence="5">
    <location>
        <begin position="264"/>
        <end position="292"/>
    </location>
</feature>
<comment type="caution">
    <text evidence="8">The sequence shown here is derived from an EMBL/GenBank/DDBJ whole genome shotgun (WGS) entry which is preliminary data.</text>
</comment>
<dbReference type="AlphaFoldDB" id="A0AA88XBV5"/>
<dbReference type="Gene3D" id="4.10.1000.10">
    <property type="entry name" value="Zinc finger, CCCH-type"/>
    <property type="match status" value="1"/>
</dbReference>
<evidence type="ECO:0000313" key="8">
    <source>
        <dbReference type="EMBL" id="KAK3043331.1"/>
    </source>
</evidence>
<proteinExistence type="predicted"/>
<dbReference type="InterPro" id="IPR050974">
    <property type="entry name" value="Plant_ZF_CCCH"/>
</dbReference>
<evidence type="ECO:0000256" key="6">
    <source>
        <dbReference type="SAM" id="MobiDB-lite"/>
    </source>
</evidence>
<dbReference type="GO" id="GO:0003729">
    <property type="term" value="F:mRNA binding"/>
    <property type="evidence" value="ECO:0007669"/>
    <property type="project" value="TreeGrafter"/>
</dbReference>